<keyword evidence="3" id="KW-1185">Reference proteome</keyword>
<protein>
    <submittedName>
        <fullName evidence="2">Uncharacterized protein</fullName>
    </submittedName>
</protein>
<comment type="caution">
    <text evidence="2">The sequence shown here is derived from an EMBL/GenBank/DDBJ whole genome shotgun (WGS) entry which is preliminary data.</text>
</comment>
<evidence type="ECO:0000256" key="1">
    <source>
        <dbReference type="SAM" id="MobiDB-lite"/>
    </source>
</evidence>
<evidence type="ECO:0000313" key="2">
    <source>
        <dbReference type="EMBL" id="GLC24055.1"/>
    </source>
</evidence>
<gene>
    <name evidence="2" type="ORF">rosag_05680</name>
</gene>
<dbReference type="RefSeq" id="WP_284348501.1">
    <property type="nucleotide sequence ID" value="NZ_BRXS01000001.1"/>
</dbReference>
<dbReference type="Proteomes" id="UP001161325">
    <property type="component" value="Unassembled WGS sequence"/>
</dbReference>
<sequence length="137" mass="14781">MTAAVPGLHLPPDDDAGDESTLGGYAAVHKRPPAFEGIDGLSYSVELCADTTDDPARPWGAYLLFLRWRRIGAPGIDAHLETDFIIRGDDEAGVLAALGRMPLLTAKATLDALVRKQEGGPPKRKWWDVMAAEEDEA</sequence>
<reference evidence="2" key="1">
    <citation type="submission" date="2022-08" db="EMBL/GenBank/DDBJ databases">
        <title>Draft genome sequencing of Roseisolibacter agri AW1220.</title>
        <authorList>
            <person name="Tobiishi Y."/>
            <person name="Tonouchi A."/>
        </authorList>
    </citation>
    <scope>NUCLEOTIDE SEQUENCE</scope>
    <source>
        <strain evidence="2">AW1220</strain>
    </source>
</reference>
<organism evidence="2 3">
    <name type="scientific">Roseisolibacter agri</name>
    <dbReference type="NCBI Taxonomy" id="2014610"/>
    <lineage>
        <taxon>Bacteria</taxon>
        <taxon>Pseudomonadati</taxon>
        <taxon>Gemmatimonadota</taxon>
        <taxon>Gemmatimonadia</taxon>
        <taxon>Gemmatimonadales</taxon>
        <taxon>Gemmatimonadaceae</taxon>
        <taxon>Roseisolibacter</taxon>
    </lineage>
</organism>
<feature type="region of interest" description="Disordered" evidence="1">
    <location>
        <begin position="1"/>
        <end position="23"/>
    </location>
</feature>
<name>A0AA37V089_9BACT</name>
<evidence type="ECO:0000313" key="3">
    <source>
        <dbReference type="Proteomes" id="UP001161325"/>
    </source>
</evidence>
<accession>A0AA37V089</accession>
<dbReference type="AlphaFoldDB" id="A0AA37V089"/>
<proteinExistence type="predicted"/>
<dbReference type="EMBL" id="BRXS01000001">
    <property type="protein sequence ID" value="GLC24055.1"/>
    <property type="molecule type" value="Genomic_DNA"/>
</dbReference>